<dbReference type="InterPro" id="IPR037518">
    <property type="entry name" value="MPN"/>
</dbReference>
<dbReference type="Gene3D" id="3.40.140.10">
    <property type="entry name" value="Cytidine Deaminase, domain 2"/>
    <property type="match status" value="1"/>
</dbReference>
<keyword evidence="3" id="KW-0479">Metal-binding</keyword>
<dbReference type="GO" id="GO:0008237">
    <property type="term" value="F:metallopeptidase activity"/>
    <property type="evidence" value="ECO:0007669"/>
    <property type="project" value="UniProtKB-KW"/>
</dbReference>
<proteinExistence type="inferred from homology"/>
<sequence>MFLIKEMPFDERPRERLIKKGVSSLSNAELLAILLRSGSRDKSVISLSKDVLYQLNLIQDLKKLTITELMNVKGIKEAKATTIIAAIELGRRLNDVVRSETEDIRSAHDIYYSMIDLKDREQENFYCILLNSKMQIITKELIYIGTVNQISIHPREVFKSAIKNNAVTIILVHNHPSGDPSPSKADIEATKILNKAAEVINIDILDHVIIGNNRFYSFTEQKIFSV</sequence>
<keyword evidence="10" id="KW-1185">Reference proteome</keyword>
<evidence type="ECO:0000256" key="5">
    <source>
        <dbReference type="ARBA" id="ARBA00022833"/>
    </source>
</evidence>
<keyword evidence="2" id="KW-0645">Protease</keyword>
<dbReference type="InterPro" id="IPR020891">
    <property type="entry name" value="UPF0758_CS"/>
</dbReference>
<evidence type="ECO:0000256" key="4">
    <source>
        <dbReference type="ARBA" id="ARBA00022801"/>
    </source>
</evidence>
<evidence type="ECO:0000313" key="9">
    <source>
        <dbReference type="EMBL" id="VEU80747.1"/>
    </source>
</evidence>
<dbReference type="Pfam" id="PF20582">
    <property type="entry name" value="UPF0758_N"/>
    <property type="match status" value="1"/>
</dbReference>
<dbReference type="PROSITE" id="PS01302">
    <property type="entry name" value="UPF0758"/>
    <property type="match status" value="1"/>
</dbReference>
<dbReference type="GO" id="GO:0046872">
    <property type="term" value="F:metal ion binding"/>
    <property type="evidence" value="ECO:0007669"/>
    <property type="project" value="UniProtKB-KW"/>
</dbReference>
<dbReference type="Pfam" id="PF04002">
    <property type="entry name" value="RadC"/>
    <property type="match status" value="1"/>
</dbReference>
<dbReference type="RefSeq" id="WP_035375819.1">
    <property type="nucleotide sequence ID" value="NZ_LR215048.1"/>
</dbReference>
<evidence type="ECO:0000256" key="1">
    <source>
        <dbReference type="ARBA" id="ARBA00010243"/>
    </source>
</evidence>
<evidence type="ECO:0000256" key="2">
    <source>
        <dbReference type="ARBA" id="ARBA00022670"/>
    </source>
</evidence>
<dbReference type="PANTHER" id="PTHR30471:SF3">
    <property type="entry name" value="UPF0758 PROTEIN YEES-RELATED"/>
    <property type="match status" value="1"/>
</dbReference>
<reference evidence="9 10" key="1">
    <citation type="submission" date="2019-01" db="EMBL/GenBank/DDBJ databases">
        <authorList>
            <consortium name="Pathogen Informatics"/>
        </authorList>
    </citation>
    <scope>NUCLEOTIDE SEQUENCE [LARGE SCALE GENOMIC DNA]</scope>
    <source>
        <strain evidence="9 10">NCTC10138</strain>
    </source>
</reference>
<organism evidence="9 10">
    <name type="scientific">Haploplasma axanthum</name>
    <name type="common">Acholeplasma axanthum</name>
    <dbReference type="NCBI Taxonomy" id="29552"/>
    <lineage>
        <taxon>Bacteria</taxon>
        <taxon>Bacillati</taxon>
        <taxon>Mycoplasmatota</taxon>
        <taxon>Mollicutes</taxon>
        <taxon>Acholeplasmatales</taxon>
        <taxon>Acholeplasmataceae</taxon>
        <taxon>Haploplasma</taxon>
    </lineage>
</organism>
<protein>
    <submittedName>
        <fullName evidence="9">DNA repair protein RadC</fullName>
    </submittedName>
</protein>
<dbReference type="OrthoDB" id="9804482at2"/>
<dbReference type="PROSITE" id="PS50249">
    <property type="entry name" value="MPN"/>
    <property type="match status" value="1"/>
</dbReference>
<keyword evidence="4" id="KW-0378">Hydrolase</keyword>
<keyword evidence="5" id="KW-0862">Zinc</keyword>
<dbReference type="InterPro" id="IPR025657">
    <property type="entry name" value="RadC_JAB"/>
</dbReference>
<dbReference type="PANTHER" id="PTHR30471">
    <property type="entry name" value="DNA REPAIR PROTEIN RADC"/>
    <property type="match status" value="1"/>
</dbReference>
<dbReference type="CDD" id="cd08071">
    <property type="entry name" value="MPN_DUF2466"/>
    <property type="match status" value="1"/>
</dbReference>
<keyword evidence="6" id="KW-0482">Metalloprotease</keyword>
<dbReference type="InterPro" id="IPR001405">
    <property type="entry name" value="UPF0758"/>
</dbReference>
<dbReference type="AlphaFoldDB" id="A0A449BE90"/>
<dbReference type="NCBIfam" id="NF000642">
    <property type="entry name" value="PRK00024.1"/>
    <property type="match status" value="1"/>
</dbReference>
<dbReference type="STRING" id="1278311.GCA_000428705_01385"/>
<accession>A0A449BE90</accession>
<evidence type="ECO:0000313" key="10">
    <source>
        <dbReference type="Proteomes" id="UP000289841"/>
    </source>
</evidence>
<evidence type="ECO:0000259" key="8">
    <source>
        <dbReference type="PROSITE" id="PS50249"/>
    </source>
</evidence>
<dbReference type="EMBL" id="LR215048">
    <property type="protein sequence ID" value="VEU80747.1"/>
    <property type="molecule type" value="Genomic_DNA"/>
</dbReference>
<dbReference type="SUPFAM" id="SSF102712">
    <property type="entry name" value="JAB1/MPN domain"/>
    <property type="match status" value="1"/>
</dbReference>
<dbReference type="InterPro" id="IPR046778">
    <property type="entry name" value="UPF0758_N"/>
</dbReference>
<feature type="domain" description="MPN" evidence="8">
    <location>
        <begin position="97"/>
        <end position="224"/>
    </location>
</feature>
<evidence type="ECO:0000256" key="3">
    <source>
        <dbReference type="ARBA" id="ARBA00022723"/>
    </source>
</evidence>
<dbReference type="NCBIfam" id="TIGR00608">
    <property type="entry name" value="radc"/>
    <property type="match status" value="1"/>
</dbReference>
<evidence type="ECO:0000256" key="6">
    <source>
        <dbReference type="ARBA" id="ARBA00023049"/>
    </source>
</evidence>
<gene>
    <name evidence="9" type="ORF">NCTC10138_01129</name>
</gene>
<comment type="similarity">
    <text evidence="1 7">Belongs to the UPF0758 family.</text>
</comment>
<dbReference type="Proteomes" id="UP000289841">
    <property type="component" value="Chromosome"/>
</dbReference>
<dbReference type="KEGG" id="aaxa:NCTC10138_01129"/>
<name>A0A449BE90_HAPAX</name>
<evidence type="ECO:0000256" key="7">
    <source>
        <dbReference type="RuleBase" id="RU003797"/>
    </source>
</evidence>
<dbReference type="GO" id="GO:0006508">
    <property type="term" value="P:proteolysis"/>
    <property type="evidence" value="ECO:0007669"/>
    <property type="project" value="UniProtKB-KW"/>
</dbReference>